<dbReference type="GeneID" id="17359065"/>
<evidence type="ECO:0000313" key="3">
    <source>
        <dbReference type="Proteomes" id="UP000008141"/>
    </source>
</evidence>
<dbReference type="KEGG" id="cvr:CHLNCDRAFT_132947"/>
<evidence type="ECO:0000313" key="2">
    <source>
        <dbReference type="EMBL" id="EFN59582.1"/>
    </source>
</evidence>
<dbReference type="RefSeq" id="XP_005851684.1">
    <property type="nucleotide sequence ID" value="XM_005851622.1"/>
</dbReference>
<name>E1Z206_CHLVA</name>
<dbReference type="InParanoid" id="E1Z206"/>
<proteinExistence type="predicted"/>
<accession>E1Z206</accession>
<dbReference type="AlphaFoldDB" id="E1Z206"/>
<dbReference type="EMBL" id="GL433835">
    <property type="protein sequence ID" value="EFN59582.1"/>
    <property type="molecule type" value="Genomic_DNA"/>
</dbReference>
<sequence length="170" mass="18778">MQTIVATSRPVPCPAAAAPRPRGPALRAAARPSVRTRSLVSDVGKYLSEAASQIFHPQADNVPWESSSQSFTGKIVHHEETARLQALKQAEAGVDQFVMTSIQRVFGNNFKGDDTEPKAWVSSGYAARGRNRSQRALKHEYERLQRFQRVVNRVVDEAAKAPVRANKTDL</sequence>
<keyword evidence="3" id="KW-1185">Reference proteome</keyword>
<dbReference type="Proteomes" id="UP000008141">
    <property type="component" value="Unassembled WGS sequence"/>
</dbReference>
<feature type="region of interest" description="Disordered" evidence="1">
    <location>
        <begin position="1"/>
        <end position="30"/>
    </location>
</feature>
<evidence type="ECO:0000256" key="1">
    <source>
        <dbReference type="SAM" id="MobiDB-lite"/>
    </source>
</evidence>
<feature type="compositionally biased region" description="Low complexity" evidence="1">
    <location>
        <begin position="14"/>
        <end position="30"/>
    </location>
</feature>
<protein>
    <submittedName>
        <fullName evidence="2">Expressed protein</fullName>
    </submittedName>
</protein>
<reference evidence="2 3" key="1">
    <citation type="journal article" date="2010" name="Plant Cell">
        <title>The Chlorella variabilis NC64A genome reveals adaptation to photosymbiosis, coevolution with viruses, and cryptic sex.</title>
        <authorList>
            <person name="Blanc G."/>
            <person name="Duncan G."/>
            <person name="Agarkova I."/>
            <person name="Borodovsky M."/>
            <person name="Gurnon J."/>
            <person name="Kuo A."/>
            <person name="Lindquist E."/>
            <person name="Lucas S."/>
            <person name="Pangilinan J."/>
            <person name="Polle J."/>
            <person name="Salamov A."/>
            <person name="Terry A."/>
            <person name="Yamada T."/>
            <person name="Dunigan D.D."/>
            <person name="Grigoriev I.V."/>
            <person name="Claverie J.M."/>
            <person name="Van Etten J.L."/>
        </authorList>
    </citation>
    <scope>NUCLEOTIDE SEQUENCE [LARGE SCALE GENOMIC DNA]</scope>
    <source>
        <strain evidence="2 3">NC64A</strain>
    </source>
</reference>
<organism evidence="3">
    <name type="scientific">Chlorella variabilis</name>
    <name type="common">Green alga</name>
    <dbReference type="NCBI Taxonomy" id="554065"/>
    <lineage>
        <taxon>Eukaryota</taxon>
        <taxon>Viridiplantae</taxon>
        <taxon>Chlorophyta</taxon>
        <taxon>core chlorophytes</taxon>
        <taxon>Trebouxiophyceae</taxon>
        <taxon>Chlorellales</taxon>
        <taxon>Chlorellaceae</taxon>
        <taxon>Chlorella clade</taxon>
        <taxon>Chlorella</taxon>
    </lineage>
</organism>
<gene>
    <name evidence="2" type="ORF">CHLNCDRAFT_132947</name>
</gene>
<dbReference type="OrthoDB" id="509116at2759"/>